<dbReference type="Pfam" id="PF00078">
    <property type="entry name" value="RVT_1"/>
    <property type="match status" value="1"/>
</dbReference>
<evidence type="ECO:0000313" key="2">
    <source>
        <dbReference type="EMBL" id="VVV03796.1"/>
    </source>
</evidence>
<gene>
    <name evidence="2" type="ORF">AW0309160_01179</name>
</gene>
<name>A0A5Q4YXS2_9GAMM</name>
<accession>A0A5Q4YXS2</accession>
<sequence length="392" mass="45139">MLDQTFSPQSLNKLVSGSDVAKYSLGVNGDSVLNTITSISYEVSQESFKFENVKVRKVKDKDVYYVDDRGEYFAVKKLNSIIKKLYTITHSNRNEILKQLIDIINDGTDYKLIRADIKDFFAQVPRKSLINKIRKDSLLGSMMIHKLNQLNKFLIDNSCSGLPRGLSISSTLSELYLRDFDSYIKSNSNVYYYARYVDDIIIICLDNVEEVDLALNKGLESLGLSVNEKYMVINDRGPESEFDYLGVKFRLSNKISKYSLSTNKVKEIKTRVIKSIVDYRKNRDNELLINRIIFLTSNYKIHTKTESNNLKAGIYYNNQYITDYSQLAELNEFLRKSLTAKRGSLAKLVRLIPSSVVSQCIRLSFFEGYINKRIVCFSSKEISNIVRCWKHG</sequence>
<feature type="domain" description="Reverse transcriptase" evidence="1">
    <location>
        <begin position="1"/>
        <end position="249"/>
    </location>
</feature>
<dbReference type="NCBIfam" id="NF041747">
    <property type="entry name" value="Drt3a"/>
    <property type="match status" value="1"/>
</dbReference>
<evidence type="ECO:0000259" key="1">
    <source>
        <dbReference type="PROSITE" id="PS50878"/>
    </source>
</evidence>
<proteinExistence type="predicted"/>
<dbReference type="PROSITE" id="PS50878">
    <property type="entry name" value="RT_POL"/>
    <property type="match status" value="1"/>
</dbReference>
<dbReference type="AlphaFoldDB" id="A0A5Q4YXS2"/>
<dbReference type="SUPFAM" id="SSF56672">
    <property type="entry name" value="DNA/RNA polymerases"/>
    <property type="match status" value="1"/>
</dbReference>
<dbReference type="CDD" id="cd01646">
    <property type="entry name" value="RT_Bac_retron_I"/>
    <property type="match status" value="1"/>
</dbReference>
<protein>
    <recommendedName>
        <fullName evidence="1">Reverse transcriptase domain-containing protein</fullName>
    </recommendedName>
</protein>
<organism evidence="2">
    <name type="scientific">Aliivibrio wodanis</name>
    <dbReference type="NCBI Taxonomy" id="80852"/>
    <lineage>
        <taxon>Bacteria</taxon>
        <taxon>Pseudomonadati</taxon>
        <taxon>Pseudomonadota</taxon>
        <taxon>Gammaproteobacteria</taxon>
        <taxon>Vibrionales</taxon>
        <taxon>Vibrionaceae</taxon>
        <taxon>Aliivibrio</taxon>
    </lineage>
</organism>
<reference evidence="2" key="1">
    <citation type="submission" date="2019-09" db="EMBL/GenBank/DDBJ databases">
        <authorList>
            <person name="Hjerde E."/>
        </authorList>
    </citation>
    <scope>NUCLEOTIDE SEQUENCE</scope>
    <source>
        <strain evidence="2">06/09/160</strain>
    </source>
</reference>
<dbReference type="InterPro" id="IPR000477">
    <property type="entry name" value="RT_dom"/>
</dbReference>
<dbReference type="InterPro" id="IPR043502">
    <property type="entry name" value="DNA/RNA_pol_sf"/>
</dbReference>
<dbReference type="EMBL" id="LR721750">
    <property type="protein sequence ID" value="VVV03796.1"/>
    <property type="molecule type" value="Genomic_DNA"/>
</dbReference>